<gene>
    <name evidence="4" type="ORF">NKR23_g6614</name>
</gene>
<dbReference type="InterPro" id="IPR018466">
    <property type="entry name" value="Kre9/Knh1-like_N"/>
</dbReference>
<evidence type="ECO:0000256" key="2">
    <source>
        <dbReference type="SAM" id="SignalP"/>
    </source>
</evidence>
<dbReference type="AlphaFoldDB" id="A0AA38RQE2"/>
<sequence>MLSKTFITLASLLAAVSALQITEPALNDKLDFSGTNTIEWTSVSSDPTSFEIVLLDNSATPPTQKTIADSVKTSDGKYSFTNFVTPVGTKYQINLVGSSKTNSGILAQSQQFEVTKSGVEPTTTTSATPSATSAAAATATQSTNAAVPLGKTFGVSAPILAALAMLF</sequence>
<feature type="chain" id="PRO_5041262609" description="Yeast cell wall synthesis Kre9/Knh1-like N-terminal domain-containing protein" evidence="2">
    <location>
        <begin position="19"/>
        <end position="167"/>
    </location>
</feature>
<name>A0AA38RQE2_9PEZI</name>
<proteinExistence type="predicted"/>
<keyword evidence="5" id="KW-1185">Reference proteome</keyword>
<organism evidence="4 5">
    <name type="scientific">Pleurostoma richardsiae</name>
    <dbReference type="NCBI Taxonomy" id="41990"/>
    <lineage>
        <taxon>Eukaryota</taxon>
        <taxon>Fungi</taxon>
        <taxon>Dikarya</taxon>
        <taxon>Ascomycota</taxon>
        <taxon>Pezizomycotina</taxon>
        <taxon>Sordariomycetes</taxon>
        <taxon>Sordariomycetidae</taxon>
        <taxon>Calosphaeriales</taxon>
        <taxon>Pleurostomataceae</taxon>
        <taxon>Pleurostoma</taxon>
    </lineage>
</organism>
<dbReference type="Proteomes" id="UP001174694">
    <property type="component" value="Unassembled WGS sequence"/>
</dbReference>
<keyword evidence="1 2" id="KW-0732">Signal</keyword>
<evidence type="ECO:0000259" key="3">
    <source>
        <dbReference type="Pfam" id="PF10342"/>
    </source>
</evidence>
<dbReference type="Pfam" id="PF10342">
    <property type="entry name" value="Kre9_KNH"/>
    <property type="match status" value="1"/>
</dbReference>
<dbReference type="PANTHER" id="PTHR35185:SF1">
    <property type="entry name" value="UPF0619 GPI-ANCHORED MEMBRANE PROTEIN C1322.10"/>
    <property type="match status" value="1"/>
</dbReference>
<dbReference type="EMBL" id="JANBVO010000019">
    <property type="protein sequence ID" value="KAJ9143403.1"/>
    <property type="molecule type" value="Genomic_DNA"/>
</dbReference>
<comment type="caution">
    <text evidence="4">The sequence shown here is derived from an EMBL/GenBank/DDBJ whole genome shotgun (WGS) entry which is preliminary data.</text>
</comment>
<accession>A0AA38RQE2</accession>
<protein>
    <recommendedName>
        <fullName evidence="3">Yeast cell wall synthesis Kre9/Knh1-like N-terminal domain-containing protein</fullName>
    </recommendedName>
</protein>
<dbReference type="PANTHER" id="PTHR35185">
    <property type="entry name" value="SERINE/THREONINE-RICH PROTEIN ADG2-RELATED"/>
    <property type="match status" value="1"/>
</dbReference>
<reference evidence="4" key="1">
    <citation type="submission" date="2022-07" db="EMBL/GenBank/DDBJ databases">
        <title>Fungi with potential for degradation of polypropylene.</title>
        <authorList>
            <person name="Gostincar C."/>
        </authorList>
    </citation>
    <scope>NUCLEOTIDE SEQUENCE</scope>
    <source>
        <strain evidence="4">EXF-13308</strain>
    </source>
</reference>
<feature type="signal peptide" evidence="2">
    <location>
        <begin position="1"/>
        <end position="18"/>
    </location>
</feature>
<dbReference type="InterPro" id="IPR052479">
    <property type="entry name" value="GPI-anchor_Adhesion_Reg"/>
</dbReference>
<feature type="domain" description="Yeast cell wall synthesis Kre9/Knh1-like N-terminal" evidence="3">
    <location>
        <begin position="24"/>
        <end position="114"/>
    </location>
</feature>
<evidence type="ECO:0000256" key="1">
    <source>
        <dbReference type="ARBA" id="ARBA00022729"/>
    </source>
</evidence>
<evidence type="ECO:0000313" key="5">
    <source>
        <dbReference type="Proteomes" id="UP001174694"/>
    </source>
</evidence>
<evidence type="ECO:0000313" key="4">
    <source>
        <dbReference type="EMBL" id="KAJ9143403.1"/>
    </source>
</evidence>